<name>A0ABV3ALT6_9ACTN</name>
<evidence type="ECO:0000256" key="1">
    <source>
        <dbReference type="ARBA" id="ARBA00005254"/>
    </source>
</evidence>
<evidence type="ECO:0000256" key="2">
    <source>
        <dbReference type="RuleBase" id="RU003707"/>
    </source>
</evidence>
<dbReference type="PANTHER" id="PTHR43459:SF1">
    <property type="entry name" value="EG:BACN32G11.4 PROTEIN"/>
    <property type="match status" value="1"/>
</dbReference>
<dbReference type="EMBL" id="JBFAEG010000042">
    <property type="protein sequence ID" value="MEU5712923.1"/>
    <property type="molecule type" value="Genomic_DNA"/>
</dbReference>
<evidence type="ECO:0000313" key="3">
    <source>
        <dbReference type="EMBL" id="MEU5712923.1"/>
    </source>
</evidence>
<dbReference type="InterPro" id="IPR014748">
    <property type="entry name" value="Enoyl-CoA_hydra_C"/>
</dbReference>
<dbReference type="PROSITE" id="PS00166">
    <property type="entry name" value="ENOYL_COA_HYDRATASE"/>
    <property type="match status" value="1"/>
</dbReference>
<keyword evidence="4" id="KW-1185">Reference proteome</keyword>
<dbReference type="Gene3D" id="3.90.226.10">
    <property type="entry name" value="2-enoyl-CoA Hydratase, Chain A, domain 1"/>
    <property type="match status" value="1"/>
</dbReference>
<proteinExistence type="inferred from homology"/>
<dbReference type="SUPFAM" id="SSF52096">
    <property type="entry name" value="ClpP/crotonase"/>
    <property type="match status" value="1"/>
</dbReference>
<dbReference type="Pfam" id="PF00378">
    <property type="entry name" value="ECH_1"/>
    <property type="match status" value="1"/>
</dbReference>
<comment type="similarity">
    <text evidence="1 2">Belongs to the enoyl-CoA hydratase/isomerase family.</text>
</comment>
<protein>
    <submittedName>
        <fullName evidence="3">Enoyl-CoA hydratase</fullName>
    </submittedName>
</protein>
<dbReference type="InterPro" id="IPR029045">
    <property type="entry name" value="ClpP/crotonase-like_dom_sf"/>
</dbReference>
<evidence type="ECO:0000313" key="4">
    <source>
        <dbReference type="Proteomes" id="UP001551011"/>
    </source>
</evidence>
<dbReference type="PANTHER" id="PTHR43459">
    <property type="entry name" value="ENOYL-COA HYDRATASE"/>
    <property type="match status" value="1"/>
</dbReference>
<dbReference type="CDD" id="cd06558">
    <property type="entry name" value="crotonase-like"/>
    <property type="match status" value="1"/>
</dbReference>
<sequence length="260" mass="26745">MTAGPGLRVARDGSVLRVTFDRPAALNALTAELLNSAAEAVETAGEHTGLRAIVLTGAGRAFSSGADLRGSPNPSPAAGSGTLDAVNRLVRAVRLVPLPVLAAVNGPAVGGGCSIALAADIVLARESAYFMLSFTNIGLMPDGGASVLVPDAVGRARAARMAMLGERIPAPLAADWGLIAHAVPDETFGSEVERLTTRLAQGPTVAYAQTKRALNAATLDRLERAFAIEAAGQTVLKGTADFTEGVSAFRHKRKPRFLGE</sequence>
<dbReference type="Gene3D" id="1.10.12.10">
    <property type="entry name" value="Lyase 2-enoyl-coa Hydratase, Chain A, domain 2"/>
    <property type="match status" value="1"/>
</dbReference>
<dbReference type="InterPro" id="IPR018376">
    <property type="entry name" value="Enoyl-CoA_hyd/isom_CS"/>
</dbReference>
<dbReference type="RefSeq" id="WP_030655378.1">
    <property type="nucleotide sequence ID" value="NZ_JBEXDP010000052.1"/>
</dbReference>
<gene>
    <name evidence="3" type="ORF">AB0H04_39910</name>
</gene>
<reference evidence="3 4" key="1">
    <citation type="submission" date="2024-06" db="EMBL/GenBank/DDBJ databases">
        <title>The Natural Products Discovery Center: Release of the First 8490 Sequenced Strains for Exploring Actinobacteria Biosynthetic Diversity.</title>
        <authorList>
            <person name="Kalkreuter E."/>
            <person name="Kautsar S.A."/>
            <person name="Yang D."/>
            <person name="Bader C.D."/>
            <person name="Teijaro C.N."/>
            <person name="Fluegel L."/>
            <person name="Davis C.M."/>
            <person name="Simpson J.R."/>
            <person name="Lauterbach L."/>
            <person name="Steele A.D."/>
            <person name="Gui C."/>
            <person name="Meng S."/>
            <person name="Li G."/>
            <person name="Viehrig K."/>
            <person name="Ye F."/>
            <person name="Su P."/>
            <person name="Kiefer A.F."/>
            <person name="Nichols A."/>
            <person name="Cepeda A.J."/>
            <person name="Yan W."/>
            <person name="Fan B."/>
            <person name="Jiang Y."/>
            <person name="Adhikari A."/>
            <person name="Zheng C.-J."/>
            <person name="Schuster L."/>
            <person name="Cowan T.M."/>
            <person name="Smanski M.J."/>
            <person name="Chevrette M.G."/>
            <person name="De Carvalho L.P.S."/>
            <person name="Shen B."/>
        </authorList>
    </citation>
    <scope>NUCLEOTIDE SEQUENCE [LARGE SCALE GENOMIC DNA]</scope>
    <source>
        <strain evidence="3 4">NPDC020594</strain>
    </source>
</reference>
<organism evidence="3 4">
    <name type="scientific">Streptomyces flaveolus</name>
    <dbReference type="NCBI Taxonomy" id="67297"/>
    <lineage>
        <taxon>Bacteria</taxon>
        <taxon>Bacillati</taxon>
        <taxon>Actinomycetota</taxon>
        <taxon>Actinomycetes</taxon>
        <taxon>Kitasatosporales</taxon>
        <taxon>Streptomycetaceae</taxon>
        <taxon>Streptomyces</taxon>
    </lineage>
</organism>
<dbReference type="InterPro" id="IPR001753">
    <property type="entry name" value="Enoyl-CoA_hydra/iso"/>
</dbReference>
<comment type="caution">
    <text evidence="3">The sequence shown here is derived from an EMBL/GenBank/DDBJ whole genome shotgun (WGS) entry which is preliminary data.</text>
</comment>
<dbReference type="Proteomes" id="UP001551011">
    <property type="component" value="Unassembled WGS sequence"/>
</dbReference>
<accession>A0ABV3ALT6</accession>